<evidence type="ECO:0000313" key="1">
    <source>
        <dbReference type="EMBL" id="MTW25367.1"/>
    </source>
</evidence>
<evidence type="ECO:0000313" key="2">
    <source>
        <dbReference type="Proteomes" id="UP000490982"/>
    </source>
</evidence>
<name>A0A6G2DVR9_STREE</name>
<reference evidence="1 2" key="1">
    <citation type="submission" date="2019-11" db="EMBL/GenBank/DDBJ databases">
        <title>Growth characteristics of pneumococcus vary with the chemical composition of the capsule and with environmental conditions.</title>
        <authorList>
            <person name="Tothpal A."/>
            <person name="Desobry K."/>
            <person name="Joshi S."/>
            <person name="Wyllie A.L."/>
            <person name="Weinberger D.M."/>
        </authorList>
    </citation>
    <scope>NUCLEOTIDE SEQUENCE [LARGE SCALE GENOMIC DNA]</scope>
    <source>
        <strain evidence="2">pnumococcus23A</strain>
    </source>
</reference>
<feature type="non-terminal residue" evidence="1">
    <location>
        <position position="1"/>
    </location>
</feature>
<gene>
    <name evidence="1" type="ORF">GM537_11215</name>
</gene>
<dbReference type="Proteomes" id="UP000490982">
    <property type="component" value="Unassembled WGS sequence"/>
</dbReference>
<dbReference type="EMBL" id="WNHS01000132">
    <property type="protein sequence ID" value="MTW25367.1"/>
    <property type="molecule type" value="Genomic_DNA"/>
</dbReference>
<dbReference type="AlphaFoldDB" id="A0A6G2DVR9"/>
<comment type="caution">
    <text evidence="1">The sequence shown here is derived from an EMBL/GenBank/DDBJ whole genome shotgun (WGS) entry which is preliminary data.</text>
</comment>
<accession>A0A6G2DVR9</accession>
<sequence>EAIVEALPDVTFRIAAVTEMSSKLLDMLRYPNVVLYQNASPQKIQELYQLSDIYLDINHSNELLQAVRQAFEHNLLILGFNQTVHNRLYIAPDHLFESSEVAALVETIKLALSDVDQMRQALGKQGQHANYVDLVRYQETMQTVLGG</sequence>
<organism evidence="1 2">
    <name type="scientific">Streptococcus pneumoniae</name>
    <dbReference type="NCBI Taxonomy" id="1313"/>
    <lineage>
        <taxon>Bacteria</taxon>
        <taxon>Bacillati</taxon>
        <taxon>Bacillota</taxon>
        <taxon>Bacilli</taxon>
        <taxon>Lactobacillales</taxon>
        <taxon>Streptococcaceae</taxon>
        <taxon>Streptococcus</taxon>
    </lineage>
</organism>
<dbReference type="SUPFAM" id="SSF53756">
    <property type="entry name" value="UDP-Glycosyltransferase/glycogen phosphorylase"/>
    <property type="match status" value="1"/>
</dbReference>
<protein>
    <submittedName>
        <fullName evidence="1">Accessory Sec system glycosylation chaperone GtfB</fullName>
    </submittedName>
</protein>
<proteinExistence type="predicted"/>